<evidence type="ECO:0000313" key="6">
    <source>
        <dbReference type="Proteomes" id="UP001321249"/>
    </source>
</evidence>
<keyword evidence="1" id="KW-0472">Membrane</keyword>
<dbReference type="AlphaFoldDB" id="A0AAJ5ZCE3"/>
<feature type="transmembrane region" description="Helical" evidence="1">
    <location>
        <begin position="32"/>
        <end position="50"/>
    </location>
</feature>
<dbReference type="CDD" id="cd06971">
    <property type="entry name" value="PgpA"/>
    <property type="match status" value="1"/>
</dbReference>
<protein>
    <submittedName>
        <fullName evidence="4">Phosphatidylglycerophosphatase A</fullName>
    </submittedName>
</protein>
<dbReference type="EMBL" id="CP046147">
    <property type="protein sequence ID" value="WFG38425.1"/>
    <property type="molecule type" value="Genomic_DNA"/>
</dbReference>
<feature type="transmembrane region" description="Helical" evidence="1">
    <location>
        <begin position="143"/>
        <end position="167"/>
    </location>
</feature>
<evidence type="ECO:0000313" key="5">
    <source>
        <dbReference type="Proteomes" id="UP001219901"/>
    </source>
</evidence>
<proteinExistence type="predicted"/>
<dbReference type="Pfam" id="PF04608">
    <property type="entry name" value="PgpA"/>
    <property type="match status" value="1"/>
</dbReference>
<dbReference type="RefSeq" id="WP_342824944.1">
    <property type="nucleotide sequence ID" value="NZ_CP046146.1"/>
</dbReference>
<dbReference type="Proteomes" id="UP001219901">
    <property type="component" value="Chromosome"/>
</dbReference>
<keyword evidence="1" id="KW-0812">Transmembrane</keyword>
<dbReference type="PANTHER" id="PTHR36305">
    <property type="entry name" value="PHOSPHATIDYLGLYCEROPHOSPHATASE A"/>
    <property type="match status" value="1"/>
</dbReference>
<evidence type="ECO:0000313" key="4">
    <source>
        <dbReference type="EMBL" id="WFG38425.1"/>
    </source>
</evidence>
<dbReference type="Proteomes" id="UP001321249">
    <property type="component" value="Unassembled WGS sequence"/>
</dbReference>
<sequence>MSSPSASSQKNPVVSFIAETIATGLGSGKWPFVAPATVGTFAALVAYWLLDAAVFNGEGDSVWFFALIAVVMVAGIWATDYIDNPGDHDPKRGVIDEWVGVWVTVLFLPVTWPWMIAGFFVFRALDILKPLGVRRIEAWPGGWGIMFDDIAAGVLGAVLLNAVRLAFFA</sequence>
<feature type="transmembrane region" description="Helical" evidence="1">
    <location>
        <begin position="99"/>
        <end position="122"/>
    </location>
</feature>
<dbReference type="InterPro" id="IPR026037">
    <property type="entry name" value="PgpA"/>
</dbReference>
<name>A0AAJ5ZCE3_9CHLR</name>
<dbReference type="PANTHER" id="PTHR36305:SF1">
    <property type="entry name" value="PHOSPHATIDYLGLYCEROPHOSPHATASE A"/>
    <property type="match status" value="1"/>
</dbReference>
<dbReference type="PIRSF" id="PIRSF006162">
    <property type="entry name" value="PgpA"/>
    <property type="match status" value="1"/>
</dbReference>
<feature type="transmembrane region" description="Helical" evidence="1">
    <location>
        <begin position="62"/>
        <end position="79"/>
    </location>
</feature>
<accession>A0AAJ5ZCE3</accession>
<dbReference type="GO" id="GO:0008962">
    <property type="term" value="F:phosphatidylglycerophosphatase activity"/>
    <property type="evidence" value="ECO:0007669"/>
    <property type="project" value="InterPro"/>
</dbReference>
<dbReference type="InterPro" id="IPR007686">
    <property type="entry name" value="YutG/PgpA"/>
</dbReference>
<dbReference type="GO" id="GO:0006629">
    <property type="term" value="P:lipid metabolic process"/>
    <property type="evidence" value="ECO:0007669"/>
    <property type="project" value="InterPro"/>
</dbReference>
<dbReference type="InterPro" id="IPR036681">
    <property type="entry name" value="PgpA-like_sf"/>
</dbReference>
<gene>
    <name evidence="3" type="ORF">GKO46_07985</name>
    <name evidence="4" type="ORF">GKO48_01990</name>
</gene>
<organism evidence="4 5">
    <name type="scientific">Candidatus Lucifugimonas marina</name>
    <dbReference type="NCBI Taxonomy" id="3038979"/>
    <lineage>
        <taxon>Bacteria</taxon>
        <taxon>Bacillati</taxon>
        <taxon>Chloroflexota</taxon>
        <taxon>Dehalococcoidia</taxon>
        <taxon>SAR202 cluster</taxon>
        <taxon>Candidatus Lucifugimonadales</taxon>
        <taxon>Candidatus Lucifugimonadaceae</taxon>
        <taxon>Candidatus Lucifugimonas</taxon>
    </lineage>
</organism>
<reference evidence="5 6" key="1">
    <citation type="submission" date="2019-11" db="EMBL/GenBank/DDBJ databases">
        <authorList>
            <person name="Cho J.-C."/>
        </authorList>
    </citation>
    <scope>NUCLEOTIDE SEQUENCE [LARGE SCALE GENOMIC DNA]</scope>
    <source>
        <strain evidence="4 5">JH1073</strain>
        <strain evidence="3 6">JH702</strain>
    </source>
</reference>
<feature type="domain" description="YutG/PgpA" evidence="2">
    <location>
        <begin position="21"/>
        <end position="163"/>
    </location>
</feature>
<reference evidence="4" key="2">
    <citation type="journal article" date="2023" name="Nat. Commun.">
        <title>Cultivation of marine bacteria of the SAR202 clade.</title>
        <authorList>
            <person name="Lim Y."/>
            <person name="Seo J.H."/>
            <person name="Giovannoni S.J."/>
            <person name="Kang I."/>
            <person name="Cho J.C."/>
        </authorList>
    </citation>
    <scope>NUCLEOTIDE SEQUENCE</scope>
    <source>
        <strain evidence="4">JH1073</strain>
    </source>
</reference>
<reference evidence="5" key="3">
    <citation type="submission" date="2023-06" db="EMBL/GenBank/DDBJ databases">
        <title>Pangenomics reveal diversification of enzyme families and niche specialization in globally abundant SAR202 bacteria.</title>
        <authorList>
            <person name="Saw J.H.W."/>
        </authorList>
    </citation>
    <scope>NUCLEOTIDE SEQUENCE [LARGE SCALE GENOMIC DNA]</scope>
    <source>
        <strain evidence="5">JH1073</strain>
    </source>
</reference>
<dbReference type="EMBL" id="WMBE01000002">
    <property type="protein sequence ID" value="MDG0867011.1"/>
    <property type="molecule type" value="Genomic_DNA"/>
</dbReference>
<evidence type="ECO:0000259" key="2">
    <source>
        <dbReference type="Pfam" id="PF04608"/>
    </source>
</evidence>
<evidence type="ECO:0000313" key="3">
    <source>
        <dbReference type="EMBL" id="MDG0867011.1"/>
    </source>
</evidence>
<keyword evidence="5" id="KW-1185">Reference proteome</keyword>
<keyword evidence="1" id="KW-1133">Transmembrane helix</keyword>
<evidence type="ECO:0000256" key="1">
    <source>
        <dbReference type="SAM" id="Phobius"/>
    </source>
</evidence>
<dbReference type="SUPFAM" id="SSF101307">
    <property type="entry name" value="YutG-like"/>
    <property type="match status" value="1"/>
</dbReference>